<evidence type="ECO:0000313" key="2">
    <source>
        <dbReference type="EMBL" id="ANY77324.1"/>
    </source>
</evidence>
<dbReference type="EMBL" id="CP016616">
    <property type="protein sequence ID" value="ANY77324.1"/>
    <property type="molecule type" value="Genomic_DNA"/>
</dbReference>
<dbReference type="OrthoDB" id="8244332at2"/>
<dbReference type="AlphaFoldDB" id="A0A1B2EBG7"/>
<accession>A0A1B2EBG7</accession>
<name>A0A1B2EBG7_9HYPH</name>
<protein>
    <recommendedName>
        <fullName evidence="1">DUF6894 domain-containing protein</fullName>
    </recommendedName>
</protein>
<feature type="domain" description="DUF6894" evidence="1">
    <location>
        <begin position="3"/>
        <end position="71"/>
    </location>
</feature>
<sequence length="88" mass="9907">MPRYFFNLRRGHLSACDARGEDCADSTEAIQYALLAALSLMSEKHDPHRWAAWSVDIQDEARNQVATVPFTFALQTGLRHGDPPHLDV</sequence>
<reference evidence="2" key="1">
    <citation type="submission" date="2016-07" db="EMBL/GenBank/DDBJ databases">
        <title>Microvirga ossetica sp. nov. a new species of rhizobia isolated from root nodules of the legume species Vicia alpestris Steven originated from North Ossetia region in the Caucasus.</title>
        <authorList>
            <person name="Safronova V.I."/>
            <person name="Kuznetsova I.G."/>
            <person name="Sazanova A.L."/>
            <person name="Belimov A."/>
            <person name="Andronov E."/>
            <person name="Osledkin Y.S."/>
            <person name="Onishchuk O.P."/>
            <person name="Kurchak O.N."/>
            <person name="Shaposhnikov A.I."/>
            <person name="Willems A."/>
            <person name="Tikhonovich I.A."/>
        </authorList>
    </citation>
    <scope>NUCLEOTIDE SEQUENCE [LARGE SCALE GENOMIC DNA]</scope>
    <source>
        <strain evidence="2">V5/3M</strain>
    </source>
</reference>
<organism evidence="2">
    <name type="scientific">Microvirga ossetica</name>
    <dbReference type="NCBI Taxonomy" id="1882682"/>
    <lineage>
        <taxon>Bacteria</taxon>
        <taxon>Pseudomonadati</taxon>
        <taxon>Pseudomonadota</taxon>
        <taxon>Alphaproteobacteria</taxon>
        <taxon>Hyphomicrobiales</taxon>
        <taxon>Methylobacteriaceae</taxon>
        <taxon>Microvirga</taxon>
    </lineage>
</organism>
<proteinExistence type="predicted"/>
<dbReference type="Pfam" id="PF21834">
    <property type="entry name" value="DUF6894"/>
    <property type="match status" value="1"/>
</dbReference>
<dbReference type="RefSeq" id="WP_099508319.1">
    <property type="nucleotide sequence ID" value="NZ_CP016616.1"/>
</dbReference>
<dbReference type="KEGG" id="moc:BB934_03035"/>
<dbReference type="InterPro" id="IPR054189">
    <property type="entry name" value="DUF6894"/>
</dbReference>
<evidence type="ECO:0000259" key="1">
    <source>
        <dbReference type="Pfam" id="PF21834"/>
    </source>
</evidence>
<gene>
    <name evidence="2" type="ORF">BB934_03035</name>
</gene>